<evidence type="ECO:0000259" key="3">
    <source>
        <dbReference type="PROSITE" id="PS01031"/>
    </source>
</evidence>
<evidence type="ECO:0000313" key="4">
    <source>
        <dbReference type="EMBL" id="SFG87483.1"/>
    </source>
</evidence>
<dbReference type="PROSITE" id="PS01031">
    <property type="entry name" value="SHSP"/>
    <property type="match status" value="1"/>
</dbReference>
<dbReference type="PANTHER" id="PTHR11527">
    <property type="entry name" value="HEAT-SHOCK PROTEIN 20 FAMILY MEMBER"/>
    <property type="match status" value="1"/>
</dbReference>
<proteinExistence type="inferred from homology"/>
<dbReference type="InterPro" id="IPR031107">
    <property type="entry name" value="Small_HSP"/>
</dbReference>
<organism evidence="4 5">
    <name type="scientific">Halopelagius inordinatus</name>
    <dbReference type="NCBI Taxonomy" id="553467"/>
    <lineage>
        <taxon>Archaea</taxon>
        <taxon>Methanobacteriati</taxon>
        <taxon>Methanobacteriota</taxon>
        <taxon>Stenosarchaea group</taxon>
        <taxon>Halobacteria</taxon>
        <taxon>Halobacteriales</taxon>
        <taxon>Haloferacaceae</taxon>
    </lineage>
</organism>
<accession>A0A1I2VEH5</accession>
<dbReference type="EMBL" id="FOOQ01000005">
    <property type="protein sequence ID" value="SFG87483.1"/>
    <property type="molecule type" value="Genomic_DNA"/>
</dbReference>
<evidence type="ECO:0000256" key="2">
    <source>
        <dbReference type="RuleBase" id="RU003616"/>
    </source>
</evidence>
<reference evidence="5" key="1">
    <citation type="submission" date="2016-10" db="EMBL/GenBank/DDBJ databases">
        <authorList>
            <person name="Varghese N."/>
            <person name="Submissions S."/>
        </authorList>
    </citation>
    <scope>NUCLEOTIDE SEQUENCE [LARGE SCALE GENOMIC DNA]</scope>
    <source>
        <strain evidence="5">CGMCC 1.7739</strain>
    </source>
</reference>
<dbReference type="AlphaFoldDB" id="A0A1I2VEH5"/>
<dbReference type="Pfam" id="PF00011">
    <property type="entry name" value="HSP20"/>
    <property type="match status" value="1"/>
</dbReference>
<gene>
    <name evidence="4" type="ORF">SAMN04488063_3181</name>
</gene>
<evidence type="ECO:0000313" key="5">
    <source>
        <dbReference type="Proteomes" id="UP000198876"/>
    </source>
</evidence>
<keyword evidence="5" id="KW-1185">Reference proteome</keyword>
<dbReference type="Gene3D" id="2.60.40.790">
    <property type="match status" value="1"/>
</dbReference>
<evidence type="ECO:0000256" key="1">
    <source>
        <dbReference type="PROSITE-ProRule" id="PRU00285"/>
    </source>
</evidence>
<protein>
    <submittedName>
        <fullName evidence="4">HSP20 family protein</fullName>
    </submittedName>
</protein>
<dbReference type="InterPro" id="IPR008978">
    <property type="entry name" value="HSP20-like_chaperone"/>
</dbReference>
<dbReference type="SUPFAM" id="SSF49764">
    <property type="entry name" value="HSP20-like chaperones"/>
    <property type="match status" value="1"/>
</dbReference>
<dbReference type="RefSeq" id="WP_092893546.1">
    <property type="nucleotide sequence ID" value="NZ_FOOQ01000005.1"/>
</dbReference>
<comment type="similarity">
    <text evidence="1 2">Belongs to the small heat shock protein (HSP20) family.</text>
</comment>
<sequence length="144" mass="16435">MMPNKDPFREIERMVEEINRQFEQSPWATGGEEAFGRDSVDVDLADHGDEFVVTADLPGFRKENIDVQCTDDRLTIRADRENETETGEENYIRRERTTEQMRRSVRLPEPVDADGVSATFRNGVLSVTLPKVDSSETGQNIDIE</sequence>
<name>A0A1I2VEH5_9EURY</name>
<dbReference type="STRING" id="553467.SAMN04488063_3181"/>
<dbReference type="CDD" id="cd06464">
    <property type="entry name" value="ACD_sHsps-like"/>
    <property type="match status" value="1"/>
</dbReference>
<dbReference type="Proteomes" id="UP000198876">
    <property type="component" value="Unassembled WGS sequence"/>
</dbReference>
<feature type="domain" description="SHSP" evidence="3">
    <location>
        <begin position="33"/>
        <end position="144"/>
    </location>
</feature>
<dbReference type="InterPro" id="IPR002068">
    <property type="entry name" value="A-crystallin/Hsp20_dom"/>
</dbReference>